<dbReference type="EMBL" id="AP012029">
    <property type="protein sequence ID" value="BAJ63518.1"/>
    <property type="molecule type" value="Genomic_DNA"/>
</dbReference>
<organism evidence="2 3">
    <name type="scientific">Anaerolinea thermophila (strain DSM 14523 / JCM 11388 / NBRC 100420 / UNI-1)</name>
    <dbReference type="NCBI Taxonomy" id="926569"/>
    <lineage>
        <taxon>Bacteria</taxon>
        <taxon>Bacillati</taxon>
        <taxon>Chloroflexota</taxon>
        <taxon>Anaerolineae</taxon>
        <taxon>Anaerolineales</taxon>
        <taxon>Anaerolineaceae</taxon>
        <taxon>Anaerolinea</taxon>
    </lineage>
</organism>
<dbReference type="Pfam" id="PF13374">
    <property type="entry name" value="TPR_10"/>
    <property type="match status" value="12"/>
</dbReference>
<dbReference type="OrthoDB" id="136988at2"/>
<dbReference type="eggNOG" id="COG0457">
    <property type="taxonomic scope" value="Bacteria"/>
</dbReference>
<accession>E8N504</accession>
<dbReference type="SMART" id="SM00028">
    <property type="entry name" value="TPR"/>
    <property type="match status" value="12"/>
</dbReference>
<dbReference type="InterPro" id="IPR019734">
    <property type="entry name" value="TPR_rpt"/>
</dbReference>
<dbReference type="RefSeq" id="WP_013559900.1">
    <property type="nucleotide sequence ID" value="NC_014960.1"/>
</dbReference>
<dbReference type="Proteomes" id="UP000008922">
    <property type="component" value="Chromosome"/>
</dbReference>
<dbReference type="KEGG" id="atm:ANT_14900"/>
<gene>
    <name evidence="2" type="ordered locus">ANT_14900</name>
</gene>
<keyword evidence="3" id="KW-1185">Reference proteome</keyword>
<dbReference type="HOGENOM" id="CLU_266759_0_0_0"/>
<protein>
    <recommendedName>
        <fullName evidence="4">Tetratricopeptide repeat protein</fullName>
    </recommendedName>
</protein>
<reference evidence="2 3" key="1">
    <citation type="submission" date="2010-12" db="EMBL/GenBank/DDBJ databases">
        <title>Whole genome sequence of Anaerolinea thermophila UNI-1.</title>
        <authorList>
            <person name="Narita-Yamada S."/>
            <person name="Kishi E."/>
            <person name="Watanabe Y."/>
            <person name="Takasaki K."/>
            <person name="Ankai A."/>
            <person name="Oguchi A."/>
            <person name="Fukui S."/>
            <person name="Takahashi M."/>
            <person name="Yashiro I."/>
            <person name="Hosoyama A."/>
            <person name="Sekiguchi Y."/>
            <person name="Hanada S."/>
            <person name="Fujita N."/>
        </authorList>
    </citation>
    <scope>NUCLEOTIDE SEQUENCE [LARGE SCALE GENOMIC DNA]</scope>
    <source>
        <strain evidence="3">DSM 14523 / JCM 11388 / NBRC 100420 / UNI-1</strain>
    </source>
</reference>
<dbReference type="PANTHER" id="PTHR19959">
    <property type="entry name" value="KINESIN LIGHT CHAIN"/>
    <property type="match status" value="1"/>
</dbReference>
<evidence type="ECO:0000313" key="3">
    <source>
        <dbReference type="Proteomes" id="UP000008922"/>
    </source>
</evidence>
<dbReference type="InterPro" id="IPR011990">
    <property type="entry name" value="TPR-like_helical_dom_sf"/>
</dbReference>
<evidence type="ECO:0008006" key="4">
    <source>
        <dbReference type="Google" id="ProtNLM"/>
    </source>
</evidence>
<dbReference type="AlphaFoldDB" id="E8N504"/>
<evidence type="ECO:0000256" key="1">
    <source>
        <dbReference type="SAM" id="Coils"/>
    </source>
</evidence>
<dbReference type="Gene3D" id="1.25.40.10">
    <property type="entry name" value="Tetratricopeptide repeat domain"/>
    <property type="match status" value="4"/>
</dbReference>
<feature type="coiled-coil region" evidence="1">
    <location>
        <begin position="40"/>
        <end position="67"/>
    </location>
</feature>
<sequence length="1240" mass="139509">MPLTHPQIAQTADIVLEVLGDLGLPGTKITRLVLQGIESVRASREAQEKLARLLEQAEEEFLEKARRQGMKNASEWVASMRQHDRPWFREGLKGLMESGDERQLENLLAQEFAREPQAKRAAHLYMMCVYHALVGYEDFHPILTVIQALQARENTEILLEKIDAMHQALNVLVGLPKNLITCPEPPIHFKDGHLDAQLSAFLLDARYRLVKYGGKAFEQALDDLCNWAKQLEGQSPPLGLRLYTAAGGSGKTRLLLEAALKLREDGWWAGFIGENNLSPQQAEILTQDCRPTFIVVDYLEMRSQAVLNLLKAMAKTISEQTRKAPLALVLAERHYPHWLKQETQRGSDPSYSGLVELYRLLDFKEHSLPTFTNPQERAEFFRTARDTLKSRLNLAGESIDYLPEDLSERPLYLLLLALHAAEGRSLRHPKNEQEILEHTWKREKDAYKRLLEPSFNEHGVGWALVESVERIETLRVLATLGVSFTDQRAVADFLDKHFDPIQGATGASLQVPWLAEQICRLFAGEGEGAAVPPIRPDPLADEVLWKALTGDKGLTLLRLTLPEMQDIADNPEGAGKRLRTLFEVLGRLFLTQDWEEAKQRGGQSEYPKLVALQAAEEARNLYRQLVRSNPQAFTPALAMSLNNLAAFYSALNRRAEALQAAEEARDLYRQLACSNPQAFTPDLATSLINLALRNSELNRRAEALQAAEEACDLYRQLARSNPQAFTPALAMSLNILAAFYSELNRRAEALQAAEEARDLYRQLARSNPQAFTPALAMSLNILALHYSELNRRAEALQAAEEAVQLRRQLARSNPQAFTPDLAGSLNNLANIYSELNRRAEALQAAEEARDLYRQLARSNPQAFTPDLASSLTNLALRYSELNRRAEALQAAEEARDLYRQLARSNPQAFTPALAMSLTNLAIRYSELNRRAEALQAAEEARDLYRQLARSNPQAFTPALAMSLNILALHYSELNRRAEALQAAEEAVQLRRQLARSNPQAFTPDLASSLTNLALRYSELNRRAEALQAAEEARDLYRQLARSNPQAFTPDLASSLTNLALRYSALNRRAEALQAAEEARDLYRQLARSNPQAFTPDLARSLNNLALHYSDLNRRAEALQAAEEACDLYRQLARSNPQAFTPDLARSLNNLALHYSDLNRRAEALQAAEEAVQLLTPFFVQIPEGFFPWMSVMIRVLESLKPRAPLMFPGEICQRLQTLSRHPHPQIAETARKILQRSQCA</sequence>
<feature type="coiled-coil region" evidence="1">
    <location>
        <begin position="746"/>
        <end position="1121"/>
    </location>
</feature>
<proteinExistence type="predicted"/>
<keyword evidence="1" id="KW-0175">Coiled coil</keyword>
<evidence type="ECO:0000313" key="2">
    <source>
        <dbReference type="EMBL" id="BAJ63518.1"/>
    </source>
</evidence>
<dbReference type="PANTHER" id="PTHR19959:SF119">
    <property type="entry name" value="FUNGAL LIPASE-LIKE DOMAIN-CONTAINING PROTEIN"/>
    <property type="match status" value="1"/>
</dbReference>
<dbReference type="InParanoid" id="E8N504"/>
<dbReference type="STRING" id="926569.ANT_14900"/>
<name>E8N504_ANATU</name>
<dbReference type="SUPFAM" id="SSF48452">
    <property type="entry name" value="TPR-like"/>
    <property type="match status" value="3"/>
</dbReference>